<dbReference type="InterPro" id="IPR051553">
    <property type="entry name" value="Ran_GTPase-activating"/>
</dbReference>
<dbReference type="InterPro" id="IPR009091">
    <property type="entry name" value="RCC1/BLIP-II"/>
</dbReference>
<reference evidence="2" key="1">
    <citation type="submission" date="2022-08" db="EMBL/GenBank/DDBJ databases">
        <title>Novel sulfate-reducing endosymbionts in the free-living metamonad Anaeramoeba.</title>
        <authorList>
            <person name="Jerlstrom-Hultqvist J."/>
            <person name="Cepicka I."/>
            <person name="Gallot-Lavallee L."/>
            <person name="Salas-Leiva D."/>
            <person name="Curtis B.A."/>
            <person name="Zahonova K."/>
            <person name="Pipaliya S."/>
            <person name="Dacks J."/>
            <person name="Roger A.J."/>
        </authorList>
    </citation>
    <scope>NUCLEOTIDE SEQUENCE</scope>
    <source>
        <strain evidence="2">Schooner1</strain>
    </source>
</reference>
<dbReference type="InterPro" id="IPR000408">
    <property type="entry name" value="Reg_chr_condens"/>
</dbReference>
<accession>A0ABQ8YSN0</accession>
<dbReference type="SUPFAM" id="SSF50985">
    <property type="entry name" value="RCC1/BLIP-II"/>
    <property type="match status" value="2"/>
</dbReference>
<evidence type="ECO:0000313" key="3">
    <source>
        <dbReference type="Proteomes" id="UP001150062"/>
    </source>
</evidence>
<keyword evidence="3" id="KW-1185">Reference proteome</keyword>
<comment type="caution">
    <text evidence="2">The sequence shown here is derived from an EMBL/GenBank/DDBJ whole genome shotgun (WGS) entry which is preliminary data.</text>
</comment>
<dbReference type="Proteomes" id="UP001150062">
    <property type="component" value="Unassembled WGS sequence"/>
</dbReference>
<sequence length="389" mass="43154">MTVVFSVGYNYYGQLGLNHFNNTIKPQPIGQYLTTSLKSNKFLKDPQFRVSAGDFHSVIYTNKIIFLFGSSSQYEIGEQKSSSTNIPTELPTENFLDANDSISQIVCGSRSTLILSQGGLLFHMGAIGGPGTQDWLTFNREPSKINTFSKNKILMISAGGWHYLALDKLGRVYSWGQLSKNEYWKVPKKIKSLKDIHIINISCGRQHSACVSNEGKIYVWGCTTRNRLLVDISDVPEENPYVETPRQIKSSIFFTHVSCGLFSTYATDNNNNLYSGGLESSLGRENNNDNDQLVILEKVKEIGEGVIKVSTGSFSCSFLTEEGNVYSFGLNNSGQLGVGDTIKHIFPQKVTMDGFMIFDIACGASHTLLVGMKDDDDDDDDDDEIINND</sequence>
<feature type="repeat" description="RCC1" evidence="1">
    <location>
        <begin position="63"/>
        <end position="118"/>
    </location>
</feature>
<dbReference type="Gene3D" id="2.130.10.30">
    <property type="entry name" value="Regulator of chromosome condensation 1/beta-lactamase-inhibitor protein II"/>
    <property type="match status" value="2"/>
</dbReference>
<dbReference type="PANTHER" id="PTHR45982:SF1">
    <property type="entry name" value="REGULATOR OF CHROMOSOME CONDENSATION"/>
    <property type="match status" value="1"/>
</dbReference>
<evidence type="ECO:0000313" key="2">
    <source>
        <dbReference type="EMBL" id="KAJ6247424.1"/>
    </source>
</evidence>
<feature type="repeat" description="RCC1" evidence="1">
    <location>
        <begin position="170"/>
        <end position="214"/>
    </location>
</feature>
<dbReference type="PRINTS" id="PR00633">
    <property type="entry name" value="RCCNDNSATION"/>
</dbReference>
<name>A0ABQ8YSN0_9EUKA</name>
<evidence type="ECO:0000256" key="1">
    <source>
        <dbReference type="PROSITE-ProRule" id="PRU00235"/>
    </source>
</evidence>
<organism evidence="2 3">
    <name type="scientific">Anaeramoeba flamelloides</name>
    <dbReference type="NCBI Taxonomy" id="1746091"/>
    <lineage>
        <taxon>Eukaryota</taxon>
        <taxon>Metamonada</taxon>
        <taxon>Anaeramoebidae</taxon>
        <taxon>Anaeramoeba</taxon>
    </lineage>
</organism>
<protein>
    <submittedName>
        <fullName evidence="2">Uncharacterized protein</fullName>
    </submittedName>
</protein>
<dbReference type="EMBL" id="JAOAOG010000127">
    <property type="protein sequence ID" value="KAJ6247424.1"/>
    <property type="molecule type" value="Genomic_DNA"/>
</dbReference>
<proteinExistence type="predicted"/>
<dbReference type="PROSITE" id="PS00626">
    <property type="entry name" value="RCC1_2"/>
    <property type="match status" value="1"/>
</dbReference>
<feature type="repeat" description="RCC1" evidence="1">
    <location>
        <begin position="215"/>
        <end position="270"/>
    </location>
</feature>
<dbReference type="PANTHER" id="PTHR45982">
    <property type="entry name" value="REGULATOR OF CHROMOSOME CONDENSATION"/>
    <property type="match status" value="1"/>
</dbReference>
<dbReference type="Pfam" id="PF00415">
    <property type="entry name" value="RCC1"/>
    <property type="match status" value="3"/>
</dbReference>
<feature type="repeat" description="RCC1" evidence="1">
    <location>
        <begin position="323"/>
        <end position="373"/>
    </location>
</feature>
<feature type="repeat" description="RCC1" evidence="1">
    <location>
        <begin position="2"/>
        <end position="63"/>
    </location>
</feature>
<gene>
    <name evidence="2" type="ORF">M0813_18953</name>
</gene>
<dbReference type="PROSITE" id="PS50012">
    <property type="entry name" value="RCC1_3"/>
    <property type="match status" value="5"/>
</dbReference>